<sequence>MNRALETMLAKYNCSTTDEYVRALREILQEIALLGLWRSKFFEHAAFYGGTALRILYGLDRFSEDLDFSLLHPDPNFSLDAYRTHLEQELAAFGFKVHVDMKNKAVKSAVQSAFLKANTANELLVIQADEDFIRPLPHKQTVKIKIEIDTNPPAGFDTEVHYLLNPVPFGVRVYSRPDLFAGKMHALLFRRWKNRVKGRDWYDFVWYLTHYPKLHLAHLEQRMRQSGDWQQPEPVTPDDIRLLYDQTVQAIDIEQARAEVEPFVHNRDALAIWSREFFLSLADRIEFV</sequence>
<organism evidence="1 2">
    <name type="scientific">Desulfurispira natronophila</name>
    <dbReference type="NCBI Taxonomy" id="682562"/>
    <lineage>
        <taxon>Bacteria</taxon>
        <taxon>Pseudomonadati</taxon>
        <taxon>Chrysiogenota</taxon>
        <taxon>Chrysiogenia</taxon>
        <taxon>Chrysiogenales</taxon>
        <taxon>Chrysiogenaceae</taxon>
        <taxon>Desulfurispira</taxon>
    </lineage>
</organism>
<dbReference type="RefSeq" id="WP_183729907.1">
    <property type="nucleotide sequence ID" value="NZ_JACHID010000003.1"/>
</dbReference>
<name>A0A7W7Y3G3_9BACT</name>
<dbReference type="AlphaFoldDB" id="A0A7W7Y3G3"/>
<dbReference type="EMBL" id="JACHID010000003">
    <property type="protein sequence ID" value="MBB5021358.1"/>
    <property type="molecule type" value="Genomic_DNA"/>
</dbReference>
<proteinExistence type="predicted"/>
<dbReference type="Gene3D" id="3.10.450.620">
    <property type="entry name" value="JHP933, nucleotidyltransferase-like core domain"/>
    <property type="match status" value="1"/>
</dbReference>
<dbReference type="Proteomes" id="UP000528322">
    <property type="component" value="Unassembled WGS sequence"/>
</dbReference>
<accession>A0A7W7Y3G3</accession>
<protein>
    <submittedName>
        <fullName evidence="1">Putative nucleotidyltransferase component of viral defense system</fullName>
    </submittedName>
</protein>
<dbReference type="InterPro" id="IPR014942">
    <property type="entry name" value="AbiEii"/>
</dbReference>
<gene>
    <name evidence="1" type="ORF">HNR37_000667</name>
</gene>
<dbReference type="Pfam" id="PF08843">
    <property type="entry name" value="AbiEii"/>
    <property type="match status" value="1"/>
</dbReference>
<keyword evidence="2" id="KW-1185">Reference proteome</keyword>
<reference evidence="1 2" key="1">
    <citation type="submission" date="2020-08" db="EMBL/GenBank/DDBJ databases">
        <title>Genomic Encyclopedia of Type Strains, Phase IV (KMG-IV): sequencing the most valuable type-strain genomes for metagenomic binning, comparative biology and taxonomic classification.</title>
        <authorList>
            <person name="Goeker M."/>
        </authorList>
    </citation>
    <scope>NUCLEOTIDE SEQUENCE [LARGE SCALE GENOMIC DNA]</scope>
    <source>
        <strain evidence="1 2">DSM 22071</strain>
    </source>
</reference>
<evidence type="ECO:0000313" key="2">
    <source>
        <dbReference type="Proteomes" id="UP000528322"/>
    </source>
</evidence>
<comment type="caution">
    <text evidence="1">The sequence shown here is derived from an EMBL/GenBank/DDBJ whole genome shotgun (WGS) entry which is preliminary data.</text>
</comment>
<evidence type="ECO:0000313" key="1">
    <source>
        <dbReference type="EMBL" id="MBB5021358.1"/>
    </source>
</evidence>
<keyword evidence="1" id="KW-0808">Transferase</keyword>
<dbReference type="GO" id="GO:0016740">
    <property type="term" value="F:transferase activity"/>
    <property type="evidence" value="ECO:0007669"/>
    <property type="project" value="UniProtKB-KW"/>
</dbReference>